<dbReference type="Pfam" id="PF07678">
    <property type="entry name" value="TED_complement"/>
    <property type="match status" value="1"/>
</dbReference>
<feature type="domain" description="Alpha-2-macroglobulin bait region" evidence="16">
    <location>
        <begin position="468"/>
        <end position="599"/>
    </location>
</feature>
<dbReference type="InterPro" id="IPR009048">
    <property type="entry name" value="A-macroglobulin_rcpt-bd"/>
</dbReference>
<evidence type="ECO:0000313" key="19">
    <source>
        <dbReference type="Proteomes" id="UP000504612"/>
    </source>
</evidence>
<proteinExistence type="inferred from homology"/>
<dbReference type="SMART" id="SM01419">
    <property type="entry name" value="Thiol-ester_cl"/>
    <property type="match status" value="1"/>
</dbReference>
<dbReference type="CDD" id="cd02897">
    <property type="entry name" value="A2M_2"/>
    <property type="match status" value="1"/>
</dbReference>
<dbReference type="InterPro" id="IPR041813">
    <property type="entry name" value="A2M_TED"/>
</dbReference>
<dbReference type="PROSITE" id="PS00477">
    <property type="entry name" value="ALPHA_2_MACROGLOBULIN"/>
    <property type="match status" value="1"/>
</dbReference>
<comment type="subunit">
    <text evidence="14">Heterodimer; disulfide-linked. Interacts with TGFB1 and TGFBR1. Forms a heteromeric complex with TGFBR1, TGFBR2 and TGFBR3 in a ligand-independent manner.</text>
</comment>
<evidence type="ECO:0000256" key="3">
    <source>
        <dbReference type="ARBA" id="ARBA00022475"/>
    </source>
</evidence>
<dbReference type="Gene3D" id="2.60.40.1930">
    <property type="match status" value="3"/>
</dbReference>
<keyword evidence="8" id="KW-0882">Thioester bond</keyword>
<dbReference type="InterPro" id="IPR013783">
    <property type="entry name" value="Ig-like_fold"/>
</dbReference>
<dbReference type="InterPro" id="IPR036595">
    <property type="entry name" value="A-macroglobulin_rcpt-bd_sf"/>
</dbReference>
<dbReference type="GO" id="GO:0004867">
    <property type="term" value="F:serine-type endopeptidase inhibitor activity"/>
    <property type="evidence" value="ECO:0007669"/>
    <property type="project" value="UniProtKB-KW"/>
</dbReference>
<evidence type="ECO:0000256" key="13">
    <source>
        <dbReference type="ARBA" id="ARBA00056820"/>
    </source>
</evidence>
<feature type="domain" description="Alpha-2-macroglobulin" evidence="17">
    <location>
        <begin position="693"/>
        <end position="783"/>
    </location>
</feature>
<comment type="subcellular location">
    <subcellularLocation>
        <location evidence="1">Cell membrane</location>
        <topology evidence="1">Lipid-anchor</topology>
        <topology evidence="1">GPI-anchor</topology>
    </subcellularLocation>
</comment>
<dbReference type="RefSeq" id="XP_026520986.1">
    <property type="nucleotide sequence ID" value="XM_026665201.1"/>
</dbReference>
<evidence type="ECO:0000256" key="4">
    <source>
        <dbReference type="ARBA" id="ARBA00022622"/>
    </source>
</evidence>
<dbReference type="Gene3D" id="1.50.10.20">
    <property type="match status" value="1"/>
</dbReference>
<dbReference type="InterPro" id="IPR011626">
    <property type="entry name" value="Alpha-macroglobulin_TED"/>
</dbReference>
<dbReference type="FunFam" id="2.60.40.1930:FF:000001">
    <property type="entry name" value="CD109 isoform 3"/>
    <property type="match status" value="1"/>
</dbReference>
<reference evidence="20" key="1">
    <citation type="submission" date="2025-08" db="UniProtKB">
        <authorList>
            <consortium name="RefSeq"/>
        </authorList>
    </citation>
    <scope>IDENTIFICATION</scope>
</reference>
<dbReference type="Pfam" id="PF00207">
    <property type="entry name" value="A2M"/>
    <property type="match status" value="1"/>
</dbReference>
<dbReference type="Pfam" id="PF07677">
    <property type="entry name" value="A2M_recep"/>
    <property type="match status" value="1"/>
</dbReference>
<keyword evidence="4" id="KW-0336">GPI-anchor</keyword>
<dbReference type="PANTHER" id="PTHR11412">
    <property type="entry name" value="MACROGLOBULIN / COMPLEMENT"/>
    <property type="match status" value="1"/>
</dbReference>
<dbReference type="Pfam" id="PF07703">
    <property type="entry name" value="A2M_BRD"/>
    <property type="match status" value="1"/>
</dbReference>
<keyword evidence="19" id="KW-1185">Reference proteome</keyword>
<dbReference type="InterPro" id="IPR014756">
    <property type="entry name" value="Ig_E-set"/>
</dbReference>
<sequence>MQLFMEVVPVPRRSSWLFPILPFMWGFVIASSLVNARPTYLLAVPKIIRPGANLTIGVCLLKESPSSIRIQAQVLLENQPILQGEEVFQRDSFRTLVLPSIPLGSTGAYYELLVNGYSKGQLLFSNLTSLLFESKSFSVFIQTDKAMYKPGQDVKIRVVTLHSDLKPYNTPVNIYIRDPQRDLIQQWLTQNGKLGKIAKQFKLSKHPLLGDWSIEVRVNNQAFYQSFAVMEYVAPKFEVSLTTPMYYSRQSRLNGTITAKYMYGKPMKGKVTIDFFSLFRMQNIKITKIMEINGSLNFTLESPEIKNLTVRDEDTFYPMPIEIIAVVTESLTGISQNASATVFPQMHDYALDFLEYPRFLKPSLNFIAMLKVRRTDNHPLTSDEQKNNVTIMVRQSKIYYQIYGYENELQKKNTNYELSYPVPENGIIQIELPVLANTTALRIKAEFLKSQASITIQDVFYSPSLSYLQIRKTSKDLKVGIPLELSVQSSMPLNEINYMVISRGQIVDAGKKTTTTLSLIPEHSWAPMACIIVFYVHDNGEIINDALHIPVPLTFKNQINMHWSKNKAGPAEDITLKIKVTEPQTSVGLLVIDKSINLLGKRNDITEDAIHHELNLYDTKPYDVEAGSAFSVFQNNNLWILTDANLSEHEDYDDLLDYAFYDMKDRAHLSVSHEYSPALHDSDLHVRKNFPETWLWQEIMTRSTETTINVTVPDTITSWVASAFIISENLGLGVMKIPIELEVFQPFFVSLNLPPSVIRGEQFILEVNIFNYLKESTEVTVTLDMSDSFEIFILSNVINAIGNQHTVWIPSEDGKTIFFPIKPKQIGEIPIKVTAISSIASDAILQRLLVKAEGLEQIYSETVLLDLSKRTNLTEILNFNFPSDVVPGSERVQVTVTGDKLSSSISGLESLVKMPYGCGEQNMITFAPNIYILDYLSKTGNLQTQFKSKVLSYMREGYQRELLYKRPDGSFSAFGNRDPSGSTWLSAFVLRSFFQAQPYIDIDPYVMERTAAWILSHQKFNGEFEEPGRVLHTELQGGTSDSVSRTAYILTTLLEFNEIDNSIKKALGFLEFQLNNIVLDNHTLALVTYALSLAKSPAAKGALNKLNERSERQGELRFWTSPSSGLSSSWQPRSADIEVAGYALLSHFIQQRLLEAIPIMKWLSKQRNHLGGYSSTQDTIVALQALSTFATLTADSVTEMDVTVNGSMEENPTVFHIDQENRFVLKTKEFPAAQPVRITISANGRGFAIFQLNVIYNVKNSHTSKRRSRSAQNQEAFDLDVYVKDDQKDINSLTLNVCTRYLGTGSSLKTGMALMEIGLLSGFSLSPSFVSLVDPVKKVEKEEGKIHLYLDSLNETQFCVDIPAVRDFKVVNTQDASVTVMDYYEPRRRTVKSYNSLVMQSLSSCSFCEDDECNFCKTDGSLSVSLSSELLVLLVLSTFYVVV</sequence>
<evidence type="ECO:0000256" key="5">
    <source>
        <dbReference type="ARBA" id="ARBA00022690"/>
    </source>
</evidence>
<dbReference type="SUPFAM" id="SSF81296">
    <property type="entry name" value="E set domains"/>
    <property type="match status" value="1"/>
</dbReference>
<dbReference type="SUPFAM" id="SSF49410">
    <property type="entry name" value="Alpha-macroglobulin receptor domain"/>
    <property type="match status" value="1"/>
</dbReference>
<accession>A0A6J1TRK3</accession>
<evidence type="ECO:0000256" key="10">
    <source>
        <dbReference type="ARBA" id="ARBA00023157"/>
    </source>
</evidence>
<evidence type="ECO:0000313" key="20">
    <source>
        <dbReference type="RefSeq" id="XP_026520986.1"/>
    </source>
</evidence>
<dbReference type="Gene3D" id="6.20.50.160">
    <property type="match status" value="1"/>
</dbReference>
<keyword evidence="6" id="KW-0732">Signal</keyword>
<evidence type="ECO:0000256" key="9">
    <source>
        <dbReference type="ARBA" id="ARBA00023136"/>
    </source>
</evidence>
<dbReference type="SMART" id="SM01360">
    <property type="entry name" value="A2M"/>
    <property type="match status" value="1"/>
</dbReference>
<evidence type="ECO:0000256" key="6">
    <source>
        <dbReference type="ARBA" id="ARBA00022729"/>
    </source>
</evidence>
<dbReference type="KEGG" id="nss:113410586"/>
<dbReference type="FunFam" id="1.50.10.20:FF:000001">
    <property type="entry name" value="CD109 isoform 1"/>
    <property type="match status" value="1"/>
</dbReference>
<evidence type="ECO:0000256" key="1">
    <source>
        <dbReference type="ARBA" id="ARBA00004609"/>
    </source>
</evidence>
<evidence type="ECO:0000256" key="7">
    <source>
        <dbReference type="ARBA" id="ARBA00022900"/>
    </source>
</evidence>
<dbReference type="Gene3D" id="2.60.120.1540">
    <property type="match status" value="1"/>
</dbReference>
<dbReference type="GO" id="GO:0098552">
    <property type="term" value="C:side of membrane"/>
    <property type="evidence" value="ECO:0007669"/>
    <property type="project" value="UniProtKB-KW"/>
</dbReference>
<keyword evidence="9" id="KW-0472">Membrane</keyword>
<dbReference type="InterPro" id="IPR047565">
    <property type="entry name" value="Alpha-macroglob_thiol-ester_cl"/>
</dbReference>
<dbReference type="InterPro" id="IPR050473">
    <property type="entry name" value="A2M/Complement_sys"/>
</dbReference>
<dbReference type="Pfam" id="PF01835">
    <property type="entry name" value="MG2"/>
    <property type="match status" value="1"/>
</dbReference>
<dbReference type="PANTHER" id="PTHR11412:SF136">
    <property type="entry name" value="CD109 ANTIGEN"/>
    <property type="match status" value="1"/>
</dbReference>
<feature type="domain" description="Alpha-macroglobulin receptor-binding" evidence="18">
    <location>
        <begin position="1310"/>
        <end position="1394"/>
    </location>
</feature>
<evidence type="ECO:0000256" key="12">
    <source>
        <dbReference type="ARBA" id="ARBA00023288"/>
    </source>
</evidence>
<dbReference type="SMART" id="SM01361">
    <property type="entry name" value="A2M_recep"/>
    <property type="match status" value="1"/>
</dbReference>
<evidence type="ECO:0000256" key="8">
    <source>
        <dbReference type="ARBA" id="ARBA00022966"/>
    </source>
</evidence>
<dbReference type="SUPFAM" id="SSF48239">
    <property type="entry name" value="Terpenoid cyclases/Protein prenyltransferases"/>
    <property type="match status" value="1"/>
</dbReference>
<dbReference type="Pfam" id="PF17791">
    <property type="entry name" value="MG3"/>
    <property type="match status" value="1"/>
</dbReference>
<protein>
    <recommendedName>
        <fullName evidence="15">CD109 antigen</fullName>
    </recommendedName>
</protein>
<keyword evidence="10" id="KW-1015">Disulfide bond</keyword>
<dbReference type="GO" id="GO:0005615">
    <property type="term" value="C:extracellular space"/>
    <property type="evidence" value="ECO:0007669"/>
    <property type="project" value="InterPro"/>
</dbReference>
<dbReference type="Gene3D" id="2.60.40.1940">
    <property type="match status" value="1"/>
</dbReference>
<comment type="function">
    <text evidence="13">Modulates negatively TGFB1 signaling in keratinocytes.</text>
</comment>
<dbReference type="InterPro" id="IPR019742">
    <property type="entry name" value="MacrogloblnA2_CS"/>
</dbReference>
<evidence type="ECO:0000256" key="15">
    <source>
        <dbReference type="ARBA" id="ARBA00069665"/>
    </source>
</evidence>
<dbReference type="FunFam" id="2.60.40.10:FF:000155">
    <property type="entry name" value="complement C3 isoform X1"/>
    <property type="match status" value="1"/>
</dbReference>
<evidence type="ECO:0000259" key="16">
    <source>
        <dbReference type="SMART" id="SM01359"/>
    </source>
</evidence>
<keyword evidence="12" id="KW-0449">Lipoprotein</keyword>
<dbReference type="InterPro" id="IPR001599">
    <property type="entry name" value="Macroglobln_a2"/>
</dbReference>
<evidence type="ECO:0000256" key="2">
    <source>
        <dbReference type="ARBA" id="ARBA00010952"/>
    </source>
</evidence>
<organism evidence="19 20">
    <name type="scientific">Notechis scutatus</name>
    <name type="common">mainland tiger snake</name>
    <dbReference type="NCBI Taxonomy" id="8663"/>
    <lineage>
        <taxon>Eukaryota</taxon>
        <taxon>Metazoa</taxon>
        <taxon>Chordata</taxon>
        <taxon>Craniata</taxon>
        <taxon>Vertebrata</taxon>
        <taxon>Euteleostomi</taxon>
        <taxon>Lepidosauria</taxon>
        <taxon>Squamata</taxon>
        <taxon>Bifurcata</taxon>
        <taxon>Unidentata</taxon>
        <taxon>Episquamata</taxon>
        <taxon>Toxicofera</taxon>
        <taxon>Serpentes</taxon>
        <taxon>Colubroidea</taxon>
        <taxon>Elapidae</taxon>
        <taxon>Hydrophiinae</taxon>
        <taxon>Notechis</taxon>
    </lineage>
</organism>
<keyword evidence="3" id="KW-1003">Cell membrane</keyword>
<evidence type="ECO:0000256" key="11">
    <source>
        <dbReference type="ARBA" id="ARBA00023180"/>
    </source>
</evidence>
<keyword evidence="5" id="KW-0646">Protease inhibitor</keyword>
<dbReference type="Gene3D" id="2.20.130.20">
    <property type="match status" value="1"/>
</dbReference>
<dbReference type="InterPro" id="IPR008930">
    <property type="entry name" value="Terpenoid_cyclase/PrenylTrfase"/>
</dbReference>
<dbReference type="Gene3D" id="2.60.40.10">
    <property type="entry name" value="Immunoglobulins"/>
    <property type="match status" value="2"/>
</dbReference>
<dbReference type="InterPro" id="IPR041555">
    <property type="entry name" value="MG3"/>
</dbReference>
<comment type="similarity">
    <text evidence="2">Belongs to the protease inhibitor I39 (alpha-2-macroglobulin) family.</text>
</comment>
<gene>
    <name evidence="20" type="primary">CD109</name>
</gene>
<dbReference type="InterPro" id="IPR011625">
    <property type="entry name" value="A2M_N_BRD"/>
</dbReference>
<name>A0A6J1TRK3_9SAUR</name>
<dbReference type="InterPro" id="IPR002890">
    <property type="entry name" value="MG2"/>
</dbReference>
<dbReference type="FunFam" id="2.60.40.1940:FF:000003">
    <property type="entry name" value="CD109 isoform 1"/>
    <property type="match status" value="1"/>
</dbReference>
<dbReference type="GO" id="GO:0005886">
    <property type="term" value="C:plasma membrane"/>
    <property type="evidence" value="ECO:0007669"/>
    <property type="project" value="UniProtKB-SubCell"/>
</dbReference>
<evidence type="ECO:0000256" key="14">
    <source>
        <dbReference type="ARBA" id="ARBA00063008"/>
    </source>
</evidence>
<dbReference type="GeneID" id="113410586"/>
<keyword evidence="11" id="KW-0325">Glycoprotein</keyword>
<dbReference type="SMART" id="SM01359">
    <property type="entry name" value="A2M_N_2"/>
    <property type="match status" value="1"/>
</dbReference>
<keyword evidence="7" id="KW-0722">Serine protease inhibitor</keyword>
<dbReference type="Gene3D" id="2.60.40.690">
    <property type="entry name" value="Alpha-macroglobulin, receptor-binding domain"/>
    <property type="match status" value="1"/>
</dbReference>
<dbReference type="Proteomes" id="UP000504612">
    <property type="component" value="Unplaced"/>
</dbReference>
<evidence type="ECO:0000259" key="18">
    <source>
        <dbReference type="SMART" id="SM01361"/>
    </source>
</evidence>
<evidence type="ECO:0000259" key="17">
    <source>
        <dbReference type="SMART" id="SM01360"/>
    </source>
</evidence>
<dbReference type="CTD" id="135228"/>